<evidence type="ECO:0000313" key="7">
    <source>
        <dbReference type="Proteomes" id="UP000006512"/>
    </source>
</evidence>
<evidence type="ECO:0000313" key="6">
    <source>
        <dbReference type="EMBL" id="EGF90681.1"/>
    </source>
</evidence>
<feature type="signal peptide" evidence="4">
    <location>
        <begin position="1"/>
        <end position="30"/>
    </location>
</feature>
<comment type="subcellular location">
    <subcellularLocation>
        <location evidence="1">Cell outer membrane</location>
    </subcellularLocation>
</comment>
<keyword evidence="2" id="KW-0472">Membrane</keyword>
<name>F4QR44_9CAUL</name>
<dbReference type="Pfam" id="PF14905">
    <property type="entry name" value="OMP_b-brl_3"/>
    <property type="match status" value="1"/>
</dbReference>
<dbReference type="Gene3D" id="2.170.130.10">
    <property type="entry name" value="TonB-dependent receptor, plug domain"/>
    <property type="match status" value="1"/>
</dbReference>
<dbReference type="InterPro" id="IPR041700">
    <property type="entry name" value="OMP_b-brl_3"/>
</dbReference>
<accession>F4QR44</accession>
<organism evidence="6 7">
    <name type="scientific">Asticcacaulis biprosthecium C19</name>
    <dbReference type="NCBI Taxonomy" id="715226"/>
    <lineage>
        <taxon>Bacteria</taxon>
        <taxon>Pseudomonadati</taxon>
        <taxon>Pseudomonadota</taxon>
        <taxon>Alphaproteobacteria</taxon>
        <taxon>Caulobacterales</taxon>
        <taxon>Caulobacteraceae</taxon>
        <taxon>Asticcacaulis</taxon>
    </lineage>
</organism>
<feature type="chain" id="PRO_5003320386" evidence="4">
    <location>
        <begin position="31"/>
        <end position="670"/>
    </location>
</feature>
<keyword evidence="4" id="KW-0732">Signal</keyword>
<dbReference type="InterPro" id="IPR036942">
    <property type="entry name" value="Beta-barrel_TonB_sf"/>
</dbReference>
<dbReference type="HOGENOM" id="CLU_017617_0_0_5"/>
<evidence type="ECO:0000259" key="5">
    <source>
        <dbReference type="Pfam" id="PF14905"/>
    </source>
</evidence>
<evidence type="ECO:0000256" key="3">
    <source>
        <dbReference type="ARBA" id="ARBA00023237"/>
    </source>
</evidence>
<proteinExistence type="predicted"/>
<dbReference type="AlphaFoldDB" id="F4QR44"/>
<evidence type="ECO:0000256" key="2">
    <source>
        <dbReference type="ARBA" id="ARBA00023136"/>
    </source>
</evidence>
<protein>
    <submittedName>
        <fullName evidence="6">TonB-dependent receptor</fullName>
    </submittedName>
</protein>
<dbReference type="STRING" id="715226.ABI_37120"/>
<keyword evidence="6" id="KW-0675">Receptor</keyword>
<keyword evidence="7" id="KW-1185">Reference proteome</keyword>
<dbReference type="eggNOG" id="COG4771">
    <property type="taxonomic scope" value="Bacteria"/>
</dbReference>
<dbReference type="Gene3D" id="2.40.170.20">
    <property type="entry name" value="TonB-dependent receptor, beta-barrel domain"/>
    <property type="match status" value="1"/>
</dbReference>
<evidence type="ECO:0000256" key="1">
    <source>
        <dbReference type="ARBA" id="ARBA00004442"/>
    </source>
</evidence>
<dbReference type="SUPFAM" id="SSF56935">
    <property type="entry name" value="Porins"/>
    <property type="match status" value="1"/>
</dbReference>
<dbReference type="Proteomes" id="UP000006512">
    <property type="component" value="Unassembled WGS sequence"/>
</dbReference>
<dbReference type="GO" id="GO:0009279">
    <property type="term" value="C:cell outer membrane"/>
    <property type="evidence" value="ECO:0007669"/>
    <property type="project" value="UniProtKB-SubCell"/>
</dbReference>
<feature type="domain" description="Outer membrane protein beta-barrel" evidence="5">
    <location>
        <begin position="315"/>
        <end position="664"/>
    </location>
</feature>
<sequence>MGSARKRTPVKQVASLCVAAAAALAAPAAAQEAAQEAEVIVRGRLPVVEKADRLSYEVPRETPGILVDLLRTMPSVTVTPEGGAAVRGVAATILIDGKVPPEGPAAVRNLAAGDVLRIEVLTAPSAQYGNDGGVINIVTRKRRKVGGDLNLEGNTLTQGSVGLSGVMTQGAWTYHGRLFVDHYQNRSTLLQHQELPDGGGGYDVSDRIDRTRYGSDNATASLSAELALSETSEISFKAEHGHFVSQSRGLAQSRGEDVFDEVSAIKTGNRDSRIQAVYARSDDGQFRLAYDHNEAVRDFAANYDRDIGGGYTTATGRETDGDRIEGDYERRFGKRLLTAGFSLDRSTSRIRNLYVSRGVQLGVADFDTVFEGTETLTSAYATWQNPVGRWTFLPGLRVERQALDLPDGRRLDFVDALPSLHADRALGARGRLRLSLLRRVDRPPLRDYDETPRYIGAKQVVAGNPSLEPQVTNGFEARYSFDDVRFSASTTVYVRETRGDFSPYTEVLSNGLLMTTTINSGVSRSGGAEMTLRGTMGERITYSVNANLFYAEVPFEGEGGGAVLRGRTNGSGNALVEYRAGTGDRFQLNLTGFSRTQTFQGYSDGFYRADLSYTRQLKDRLSLVVSLNDAFNSSGYASVIDTQALRLVMKTRPDNRAFKLALAWKLGDGH</sequence>
<reference evidence="7" key="1">
    <citation type="submission" date="2011-03" db="EMBL/GenBank/DDBJ databases">
        <title>Draft genome sequence of Brevundimonas diminuta.</title>
        <authorList>
            <person name="Brown P.J.B."/>
            <person name="Buechlein A."/>
            <person name="Hemmerich C."/>
            <person name="Brun Y.V."/>
        </authorList>
    </citation>
    <scope>NUCLEOTIDE SEQUENCE [LARGE SCALE GENOMIC DNA]</scope>
    <source>
        <strain evidence="7">C19</strain>
    </source>
</reference>
<gene>
    <name evidence="6" type="ORF">ABI_37120</name>
</gene>
<keyword evidence="3" id="KW-0998">Cell outer membrane</keyword>
<evidence type="ECO:0000256" key="4">
    <source>
        <dbReference type="SAM" id="SignalP"/>
    </source>
</evidence>
<dbReference type="InterPro" id="IPR037066">
    <property type="entry name" value="Plug_dom_sf"/>
</dbReference>
<dbReference type="EMBL" id="GL883079">
    <property type="protein sequence ID" value="EGF90681.1"/>
    <property type="molecule type" value="Genomic_DNA"/>
</dbReference>